<dbReference type="InterPro" id="IPR023393">
    <property type="entry name" value="START-like_dom_sf"/>
</dbReference>
<dbReference type="RefSeq" id="WP_241654411.1">
    <property type="nucleotide sequence ID" value="NZ_RDSM01000001.1"/>
</dbReference>
<reference evidence="2" key="2">
    <citation type="submission" date="2019-02" db="EMBL/GenBank/DDBJ databases">
        <title>Granulicella sibirica sp. nov., a psychrotolerant acidobacterium isolated from an organic soil layer in forested tundra, West Siberia.</title>
        <authorList>
            <person name="Oshkin I.Y."/>
            <person name="Kulichevskaya I.S."/>
            <person name="Rijpstra W.I.C."/>
            <person name="Sinninghe Damste J.S."/>
            <person name="Rakitin A.L."/>
            <person name="Ravin N.V."/>
            <person name="Dedysh S.N."/>
        </authorList>
    </citation>
    <scope>NUCLEOTIDE SEQUENCE [LARGE SCALE GENOMIC DNA]</scope>
    <source>
        <strain evidence="2">AF10</strain>
    </source>
</reference>
<keyword evidence="2" id="KW-1185">Reference proteome</keyword>
<organism evidence="1 2">
    <name type="scientific">Granulicella sibirica</name>
    <dbReference type="NCBI Taxonomy" id="2479048"/>
    <lineage>
        <taxon>Bacteria</taxon>
        <taxon>Pseudomonadati</taxon>
        <taxon>Acidobacteriota</taxon>
        <taxon>Terriglobia</taxon>
        <taxon>Terriglobales</taxon>
        <taxon>Acidobacteriaceae</taxon>
        <taxon>Granulicella</taxon>
    </lineage>
</organism>
<dbReference type="Proteomes" id="UP000289437">
    <property type="component" value="Unassembled WGS sequence"/>
</dbReference>
<evidence type="ECO:0000313" key="2">
    <source>
        <dbReference type="Proteomes" id="UP000289437"/>
    </source>
</evidence>
<dbReference type="CDD" id="cd07820">
    <property type="entry name" value="SRPBCC_3"/>
    <property type="match status" value="1"/>
</dbReference>
<dbReference type="AlphaFoldDB" id="A0A4Q0T8U8"/>
<sequence>MPRHDHILRHSTTIAAPIDRCFLLSTHIDTVRQTLALTPVAGRTSGHVAMGDRVTWRGWKFLLPQVHHTLITGYCYPTFFQDTQERGRFARFQHDHHLTETPSGTLLEDEVRFALPFGPLGRLVARLILIPHIRKLLRQRFALLKRLAESDAWRDVLTPP</sequence>
<name>A0A4Q0T8U8_9BACT</name>
<evidence type="ECO:0000313" key="1">
    <source>
        <dbReference type="EMBL" id="RXH58459.1"/>
    </source>
</evidence>
<accession>A0A4Q0T8U8</accession>
<reference evidence="1 2" key="1">
    <citation type="submission" date="2018-11" db="EMBL/GenBank/DDBJ databases">
        <authorList>
            <person name="Mardanov A.V."/>
            <person name="Ravin N.V."/>
            <person name="Dedysh S.N."/>
        </authorList>
    </citation>
    <scope>NUCLEOTIDE SEQUENCE [LARGE SCALE GENOMIC DNA]</scope>
    <source>
        <strain evidence="1 2">AF10</strain>
    </source>
</reference>
<evidence type="ECO:0008006" key="3">
    <source>
        <dbReference type="Google" id="ProtNLM"/>
    </source>
</evidence>
<dbReference type="Gene3D" id="3.30.530.20">
    <property type="match status" value="1"/>
</dbReference>
<gene>
    <name evidence="1" type="ORF">GRAN_1769</name>
</gene>
<dbReference type="EMBL" id="RDSM01000001">
    <property type="protein sequence ID" value="RXH58459.1"/>
    <property type="molecule type" value="Genomic_DNA"/>
</dbReference>
<dbReference type="SUPFAM" id="SSF55961">
    <property type="entry name" value="Bet v1-like"/>
    <property type="match status" value="1"/>
</dbReference>
<comment type="caution">
    <text evidence="1">The sequence shown here is derived from an EMBL/GenBank/DDBJ whole genome shotgun (WGS) entry which is preliminary data.</text>
</comment>
<proteinExistence type="predicted"/>
<protein>
    <recommendedName>
        <fullName evidence="3">Cell division inhibitor</fullName>
    </recommendedName>
</protein>